<dbReference type="InterPro" id="IPR039437">
    <property type="entry name" value="FrzH/put_lumazine-bd"/>
</dbReference>
<evidence type="ECO:0000313" key="4">
    <source>
        <dbReference type="Proteomes" id="UP000290401"/>
    </source>
</evidence>
<dbReference type="SUPFAM" id="SSF54427">
    <property type="entry name" value="NTF2-like"/>
    <property type="match status" value="1"/>
</dbReference>
<dbReference type="Proteomes" id="UP000290401">
    <property type="component" value="Unassembled WGS sequence"/>
</dbReference>
<dbReference type="EMBL" id="CP030053">
    <property type="protein sequence ID" value="QAU47727.1"/>
    <property type="molecule type" value="Genomic_DNA"/>
</dbReference>
<organism evidence="1 3">
    <name type="scientific">Bradyrhizobium guangzhouense</name>
    <dbReference type="NCBI Taxonomy" id="1325095"/>
    <lineage>
        <taxon>Bacteria</taxon>
        <taxon>Pseudomonadati</taxon>
        <taxon>Pseudomonadota</taxon>
        <taxon>Alphaproteobacteria</taxon>
        <taxon>Hyphomicrobiales</taxon>
        <taxon>Nitrobacteraceae</taxon>
        <taxon>Bradyrhizobium</taxon>
    </lineage>
</organism>
<evidence type="ECO:0000313" key="3">
    <source>
        <dbReference type="Proteomes" id="UP000288972"/>
    </source>
</evidence>
<keyword evidence="4" id="KW-1185">Reference proteome</keyword>
<evidence type="ECO:0000313" key="1">
    <source>
        <dbReference type="EMBL" id="QAU47727.1"/>
    </source>
</evidence>
<sequence>MDDANIAGRDDLEAIERTLLDYIEGFYDGDEARMERALHPELAKRIAYVDAASGRGTVAEMSALALTKLTRQKADRPTPTAERQQDIVVFDICNNAASARVTASTWIDYLHLSRLNGRWVIVNVLWEMKAGHPFKPYW</sequence>
<reference evidence="2 4" key="2">
    <citation type="submission" date="2018-10" db="EMBL/GenBank/DDBJ databases">
        <title>Bradyrhizobium sp. nov., effective nodules isolated from peanut in China.</title>
        <authorList>
            <person name="Li Y."/>
        </authorList>
    </citation>
    <scope>NUCLEOTIDE SEQUENCE [LARGE SCALE GENOMIC DNA]</scope>
    <source>
        <strain evidence="2 4">CCBAU 53426</strain>
    </source>
</reference>
<dbReference type="InterPro" id="IPR032710">
    <property type="entry name" value="NTF2-like_dom_sf"/>
</dbReference>
<reference evidence="1 3" key="1">
    <citation type="submission" date="2018-06" db="EMBL/GenBank/DDBJ databases">
        <title>Comparative genomics of rhizobia nodulating Arachis hypogaea in China.</title>
        <authorList>
            <person name="Li Y."/>
        </authorList>
    </citation>
    <scope>NUCLEOTIDE SEQUENCE [LARGE SCALE GENOMIC DNA]</scope>
    <source>
        <strain evidence="1 3">CCBAU 51670</strain>
    </source>
</reference>
<name>A0AAE6C9N2_9BRAD</name>
<dbReference type="Gene3D" id="3.10.450.50">
    <property type="match status" value="1"/>
</dbReference>
<evidence type="ECO:0000313" key="2">
    <source>
        <dbReference type="EMBL" id="RXH14944.1"/>
    </source>
</evidence>
<dbReference type="Proteomes" id="UP000288972">
    <property type="component" value="Chromosome"/>
</dbReference>
<dbReference type="AlphaFoldDB" id="A0AAE6C9N2"/>
<dbReference type="RefSeq" id="WP_128952469.1">
    <property type="nucleotide sequence ID" value="NZ_CP030053.1"/>
</dbReference>
<dbReference type="KEGG" id="bgz:XH91_21825"/>
<gene>
    <name evidence="2" type="ORF">EAS56_10375</name>
    <name evidence="1" type="ORF">XH91_21825</name>
</gene>
<accession>A0AAE6C9N2</accession>
<dbReference type="Pfam" id="PF12893">
    <property type="entry name" value="Lumazine_bd_2"/>
    <property type="match status" value="1"/>
</dbReference>
<dbReference type="EMBL" id="RDQZ01000006">
    <property type="protein sequence ID" value="RXH14944.1"/>
    <property type="molecule type" value="Genomic_DNA"/>
</dbReference>
<proteinExistence type="predicted"/>
<protein>
    <submittedName>
        <fullName evidence="1">Nuclear transport factor 2 family protein</fullName>
    </submittedName>
</protein>